<proteinExistence type="predicted"/>
<dbReference type="SUPFAM" id="SSF50978">
    <property type="entry name" value="WD40 repeat-like"/>
    <property type="match status" value="1"/>
</dbReference>
<dbReference type="Proteomes" id="UP000001542">
    <property type="component" value="Unassembled WGS sequence"/>
</dbReference>
<dbReference type="Gene3D" id="2.130.10.10">
    <property type="entry name" value="YVTN repeat-like/Quinoprotein amine dehydrogenase"/>
    <property type="match status" value="1"/>
</dbReference>
<dbReference type="Pfam" id="PF15787">
    <property type="entry name" value="DUF4704"/>
    <property type="match status" value="1"/>
</dbReference>
<dbReference type="VEuPathDB" id="TrichDB:TVAGG3_0503270"/>
<name>A2EX80_TRIV3</name>
<dbReference type="SMR" id="A2EX80"/>
<dbReference type="SUPFAM" id="SSF49899">
    <property type="entry name" value="Concanavalin A-like lectins/glucanases"/>
    <property type="match status" value="1"/>
</dbReference>
<dbReference type="PROSITE" id="PS50197">
    <property type="entry name" value="BEACH"/>
    <property type="match status" value="1"/>
</dbReference>
<dbReference type="VEuPathDB" id="TrichDB:TVAG_465990"/>
<evidence type="ECO:0000313" key="3">
    <source>
        <dbReference type="Proteomes" id="UP000001542"/>
    </source>
</evidence>
<dbReference type="InterPro" id="IPR015943">
    <property type="entry name" value="WD40/YVTN_repeat-like_dom_sf"/>
</dbReference>
<organism evidence="2 3">
    <name type="scientific">Trichomonas vaginalis (strain ATCC PRA-98 / G3)</name>
    <dbReference type="NCBI Taxonomy" id="412133"/>
    <lineage>
        <taxon>Eukaryota</taxon>
        <taxon>Metamonada</taxon>
        <taxon>Parabasalia</taxon>
        <taxon>Trichomonadida</taxon>
        <taxon>Trichomonadidae</taxon>
        <taxon>Trichomonas</taxon>
    </lineage>
</organism>
<dbReference type="eggNOG" id="KOG1787">
    <property type="taxonomic scope" value="Eukaryota"/>
</dbReference>
<dbReference type="SUPFAM" id="SSF81837">
    <property type="entry name" value="BEACH domain"/>
    <property type="match status" value="1"/>
</dbReference>
<dbReference type="CDD" id="cd06071">
    <property type="entry name" value="Beach"/>
    <property type="match status" value="1"/>
</dbReference>
<dbReference type="Gene3D" id="2.60.120.200">
    <property type="match status" value="1"/>
</dbReference>
<dbReference type="InterPro" id="IPR036372">
    <property type="entry name" value="BEACH_dom_sf"/>
</dbReference>
<dbReference type="InParanoid" id="A2EX80"/>
<evidence type="ECO:0000259" key="1">
    <source>
        <dbReference type="PROSITE" id="PS50197"/>
    </source>
</evidence>
<evidence type="ECO:0000313" key="2">
    <source>
        <dbReference type="EMBL" id="EAY02739.1"/>
    </source>
</evidence>
<protein>
    <submittedName>
        <fullName evidence="2">Beige/BEACH domain containing protein</fullName>
    </submittedName>
</protein>
<dbReference type="RefSeq" id="XP_001314962.1">
    <property type="nucleotide sequence ID" value="XM_001314927.1"/>
</dbReference>
<reference evidence="2" key="1">
    <citation type="submission" date="2006-10" db="EMBL/GenBank/DDBJ databases">
        <authorList>
            <person name="Amadeo P."/>
            <person name="Zhao Q."/>
            <person name="Wortman J."/>
            <person name="Fraser-Liggett C."/>
            <person name="Carlton J."/>
        </authorList>
    </citation>
    <scope>NUCLEOTIDE SEQUENCE</scope>
    <source>
        <strain evidence="2">G3</strain>
    </source>
</reference>
<dbReference type="PANTHER" id="PTHR13743:SF161">
    <property type="entry name" value="BEIGE_BEACH DOMAIN CONTAINING PROTEIN"/>
    <property type="match status" value="1"/>
</dbReference>
<dbReference type="InterPro" id="IPR050865">
    <property type="entry name" value="BEACH_Domain"/>
</dbReference>
<dbReference type="EMBL" id="DS113526">
    <property type="protein sequence ID" value="EAY02739.1"/>
    <property type="molecule type" value="Genomic_DNA"/>
</dbReference>
<dbReference type="InterPro" id="IPR013320">
    <property type="entry name" value="ConA-like_dom_sf"/>
</dbReference>
<sequence>MDDIDLYELFNFNDLIIRILSIQPIEDEKIEEMEEEFRTIFEDYEFPNLSPTDLRKIEKELSEGYVISDILSIYDIKLTFYPDVLDEITNSHYFKTNYPKYFIVFTLQNFVSWVSIYDRCHNPEYFTVLLKSLHTISTFKSVNSIYYAGNMAASAFLYSYEHLLRFPQDINYIDIVNPIEEYFLYHELLPSSAYQILGVLSEQIFKTCINLSNLPAQFLDFLTHLSKTVKERIPSSIYELVLHKNVLALSNLYIFSLKFFKESIRFVDKNLPYILFEPICSKIIAVLEKHIINNQETTKNTDHPIKLHKQAKLFHINSKRKPLQKTDIKYVEEKLLELKKNCDNMKLIDEDFRMKLDLLIETVSFDEEISNKFIKIYSDVLISEKKEKSLNQLLVFFYLADKISNSFHFPVDQILFQPLLAPETTIFGNMPLELNVTRYHACSTLLKCSQSSFKEILSPFTIFPLIFAELSLRFAVSFRNVDEEWSEDLSTWILEVFFSLSDYESIKQTHLEAVRYMRSSIFVYLMSILSFTNTRKIFFDSFDFCRSYFCLFYEKEIGKDFEKLFDTFLMETDDVSQDLVQSVDVFSEELFENKEYIILKQMLKTINKSMSNQKISKSFSKVTDNLCTNLTQISKDDKESVDILMEVVTFLSNTTKDLKINAKNLIAIESCIDKNVKINDEIRDKLIDILSGGIYSQNHQPFVIKQPSVLTLLVKVFKGGQKQHSLLKFLLDLLRAKPINVWRCHESGFDMTLLDLLFEWRVEGKVEEENVDLCLIIVNFIAMSITSPVVVQKYISLLSSFDGEHLPFYHSNFVKSLQRLFKTGEFMPDGSLCLDNLSTVSIQNCGLSNDFTFSFWLFFMKQNIGTKQILIQIKKDNESELRISLKNGVICIVLRSSEVTTKLNLDVDLQEYKWNFVSISFRSKQIKIYTNKSLSLTFNEFYGLSPTNYNIKINFPSQKYKNNPTKGLKLGSFCLLNGSFDLEYHNKLFTLGLRNNYKNDDVCFSFVPHLVTGRFKPSKFSSCGLKFVHNIKRIKRELTFPSLFVSVCNVENVVPLFAQIDMINLNNEKEKDLCHNAINVLKCVLTTSKSAQISFCDVDGFRAISHLLIETENCLNFEIYNGFYELSNMIKHKSLLKQLLEYIVLNLDIWIKCDEENHLKILKHYRDVLFVNTSLAKTILSFPFWSSILRCYYWYKDADKNFSVKTRNISPEKIVLFRQIIFEIMSFYINENLQENEYQVFLRSVISSQEDNQTFDLLGFIVSQMTSPKTCQKVTKMIFTNISCLLQLIARNKPELTSNTIQATSYMFSSKTEFHSFVFQILMKMDPSVCKEFVLQGLTGIIDGGNTEVLPIAIYIAINLSQSHLVNLFNNLSRNSNYYFSDLSIVYPILAAFKSDEQSDLQIFDFIVKVFKGKWLEVFVLISIIGGELNMMTYAQTIQNIYLQSLCIYLMKNEKSDEDLTTFEKLVFNFIFFRPTLIEGTYHLKNTALNEMYTDSPFLHQKMPAKELNKLNILKNPNKVHLLVQKLPPKQYFGIRINEDNEWADSQLCVGALNLLMQNKKNSFEKHLLLMIGFVAEIDGTLVNQYDLTQFNDVDGICFVLSKQIKLGIPVDYKIPSNEIVSNGFNFLENVTKETTFFETLSNQITTSLMTSLREIQNSVQEIKLPTFDVVSAFDDMRKEKLQNGEDAWISMWRSMTLERAPWNSSLPPQSRNIVKYKRDRTVCRGFVPYKTRRNFDFDDHKMASLFRDTGNFDIAKQTLQFSYESGALSLERSKSVVYLPTATKIKARKSVDPTSDVLGATRNALTIKCRLVTIECKTKCQLSVNSKRIVITKMKDDKEHEKRIVIDKRDIVKFLMRSWRHKIFSGFELFTSQSKNYFVLFDTPSKGVFMQIVRALKLPPSANLVQTVPYLSFFSTTDFTNKWVNGEISNFDYLIILNELSGRTFNSASMYPVFPWTIKDYDSEFLDLSDPSVYRDFSLPVGAFNRQRLEDCQKKMNELIEFGLSPHLYSSGYSNPLSVYLWLLRMEPFTTRHIKMQSGRFDNPARLFFSVKDAFRLCNNQMGDFRELTPEFFYDVDFLLNKNEFDLGENVNDVILPSWAKDVFDYIYLMRKSLESDYASEHLNEWIDLIFGVNQRGKNAENTQNIFKKELYDDIWDDSYSTSDESIRLDIETQLDQVGQIPPQLFKEPHPKRLPKKKFRFDYQRKISLNNQDLINSTFVNFSQTDINLVALTQNGLILRYILPIDNILANQQNDQILPSNTSNVTKNIVSRKRSQIICCSPEDGIVTLHDVFNAPETGQTIGHVHTEVSCADTDDGWVVLAGTDAALLIIRNATGSVVRTYRDTISCLSVSSNFDLAACVSRDSSLIYVSLSRAEVSRAVELPPKSNPLFISIGPSMGSVCVVYNKAVDGIFVNFLRVYTVNGDLARERRLSFEVTDLCVFATQRSGIDTFCLGSSDGNVYLCECLSSVNLIPIVKCSSKVVRIEYVDRENAIVATAENGSIYIVPYE</sequence>
<accession>A2EX80</accession>
<reference evidence="2" key="2">
    <citation type="journal article" date="2007" name="Science">
        <title>Draft genome sequence of the sexually transmitted pathogen Trichomonas vaginalis.</title>
        <authorList>
            <person name="Carlton J.M."/>
            <person name="Hirt R.P."/>
            <person name="Silva J.C."/>
            <person name="Delcher A.L."/>
            <person name="Schatz M."/>
            <person name="Zhao Q."/>
            <person name="Wortman J.R."/>
            <person name="Bidwell S.L."/>
            <person name="Alsmark U.C.M."/>
            <person name="Besteiro S."/>
            <person name="Sicheritz-Ponten T."/>
            <person name="Noel C.J."/>
            <person name="Dacks J.B."/>
            <person name="Foster P.G."/>
            <person name="Simillion C."/>
            <person name="Van de Peer Y."/>
            <person name="Miranda-Saavedra D."/>
            <person name="Barton G.J."/>
            <person name="Westrop G.D."/>
            <person name="Mueller S."/>
            <person name="Dessi D."/>
            <person name="Fiori P.L."/>
            <person name="Ren Q."/>
            <person name="Paulsen I."/>
            <person name="Zhang H."/>
            <person name="Bastida-Corcuera F.D."/>
            <person name="Simoes-Barbosa A."/>
            <person name="Brown M.T."/>
            <person name="Hayes R.D."/>
            <person name="Mukherjee M."/>
            <person name="Okumura C.Y."/>
            <person name="Schneider R."/>
            <person name="Smith A.J."/>
            <person name="Vanacova S."/>
            <person name="Villalvazo M."/>
            <person name="Haas B.J."/>
            <person name="Pertea M."/>
            <person name="Feldblyum T.V."/>
            <person name="Utterback T.R."/>
            <person name="Shu C.L."/>
            <person name="Osoegawa K."/>
            <person name="de Jong P.J."/>
            <person name="Hrdy I."/>
            <person name="Horvathova L."/>
            <person name="Zubacova Z."/>
            <person name="Dolezal P."/>
            <person name="Malik S.B."/>
            <person name="Logsdon J.M. Jr."/>
            <person name="Henze K."/>
            <person name="Gupta A."/>
            <person name="Wang C.C."/>
            <person name="Dunne R.L."/>
            <person name="Upcroft J.A."/>
            <person name="Upcroft P."/>
            <person name="White O."/>
            <person name="Salzberg S.L."/>
            <person name="Tang P."/>
            <person name="Chiu C.-H."/>
            <person name="Lee Y.-S."/>
            <person name="Embley T.M."/>
            <person name="Coombs G.H."/>
            <person name="Mottram J.C."/>
            <person name="Tachezy J."/>
            <person name="Fraser-Liggett C.M."/>
            <person name="Johnson P.J."/>
        </authorList>
    </citation>
    <scope>NUCLEOTIDE SEQUENCE [LARGE SCALE GENOMIC DNA]</scope>
    <source>
        <strain evidence="2">G3</strain>
    </source>
</reference>
<dbReference type="InterPro" id="IPR000409">
    <property type="entry name" value="BEACH_dom"/>
</dbReference>
<dbReference type="SMART" id="SM01026">
    <property type="entry name" value="Beach"/>
    <property type="match status" value="1"/>
</dbReference>
<keyword evidence="3" id="KW-1185">Reference proteome</keyword>
<feature type="domain" description="BEACH" evidence="1">
    <location>
        <begin position="1909"/>
        <end position="2194"/>
    </location>
</feature>
<gene>
    <name evidence="2" type="ORF">TVAG_465990</name>
</gene>
<dbReference type="Pfam" id="PF02138">
    <property type="entry name" value="Beach"/>
    <property type="match status" value="1"/>
</dbReference>
<dbReference type="InterPro" id="IPR036322">
    <property type="entry name" value="WD40_repeat_dom_sf"/>
</dbReference>
<dbReference type="KEGG" id="tva:4760579"/>
<dbReference type="InterPro" id="IPR031570">
    <property type="entry name" value="NBEA/BDCP_DUF4704"/>
</dbReference>
<dbReference type="Gene3D" id="1.10.1540.10">
    <property type="entry name" value="BEACH domain"/>
    <property type="match status" value="1"/>
</dbReference>
<dbReference type="PANTHER" id="PTHR13743">
    <property type="entry name" value="BEIGE/BEACH-RELATED"/>
    <property type="match status" value="1"/>
</dbReference>
<dbReference type="OrthoDB" id="26681at2759"/>